<feature type="transmembrane region" description="Helical" evidence="5">
    <location>
        <begin position="88"/>
        <end position="110"/>
    </location>
</feature>
<feature type="transmembrane region" description="Helical" evidence="5">
    <location>
        <begin position="51"/>
        <end position="73"/>
    </location>
</feature>
<sequence length="279" mass="31631">MSEYLLDLEPQVRLGVSLSVFLIMALWEVLSPRRVLGSSKLLRWSSNIGLALLNTFLLRIIFPAAAVGMAIVAEERGFGLVNNFDIPYWVAVIGCVVFLDFAIYVQHVLFHSIPGFWRFHRMHHTDLDYDVTTGARFHPVEIIASMIIKLGVVSIIGAPPLAVLIFETLLNATAMFNHSNVYIPLSIDKTIRALVVTPDMHRVHHSVTSHETNSNFGFNLAIWDRALGTYLDQPEKGHDNMTIGIDQFRESKFLRFHNMLLIPFLGDVTGYAINRRRFK</sequence>
<dbReference type="Pfam" id="PF04116">
    <property type="entry name" value="FA_hydroxylase"/>
    <property type="match status" value="1"/>
</dbReference>
<dbReference type="GO" id="GO:0016491">
    <property type="term" value="F:oxidoreductase activity"/>
    <property type="evidence" value="ECO:0007669"/>
    <property type="project" value="InterPro"/>
</dbReference>
<evidence type="ECO:0000313" key="7">
    <source>
        <dbReference type="EMBL" id="VAX17833.1"/>
    </source>
</evidence>
<reference evidence="7" key="1">
    <citation type="submission" date="2018-06" db="EMBL/GenBank/DDBJ databases">
        <authorList>
            <person name="Zhirakovskaya E."/>
        </authorList>
    </citation>
    <scope>NUCLEOTIDE SEQUENCE</scope>
</reference>
<dbReference type="InterPro" id="IPR006694">
    <property type="entry name" value="Fatty_acid_hydroxylase"/>
</dbReference>
<proteinExistence type="predicted"/>
<evidence type="ECO:0000256" key="5">
    <source>
        <dbReference type="SAM" id="Phobius"/>
    </source>
</evidence>
<organism evidence="7">
    <name type="scientific">hydrothermal vent metagenome</name>
    <dbReference type="NCBI Taxonomy" id="652676"/>
    <lineage>
        <taxon>unclassified sequences</taxon>
        <taxon>metagenomes</taxon>
        <taxon>ecological metagenomes</taxon>
    </lineage>
</organism>
<evidence type="ECO:0000256" key="2">
    <source>
        <dbReference type="ARBA" id="ARBA00022692"/>
    </source>
</evidence>
<keyword evidence="3 5" id="KW-1133">Transmembrane helix</keyword>
<evidence type="ECO:0000256" key="1">
    <source>
        <dbReference type="ARBA" id="ARBA00004370"/>
    </source>
</evidence>
<keyword evidence="2 5" id="KW-0812">Transmembrane</keyword>
<dbReference type="GO" id="GO:0008610">
    <property type="term" value="P:lipid biosynthetic process"/>
    <property type="evidence" value="ECO:0007669"/>
    <property type="project" value="InterPro"/>
</dbReference>
<feature type="domain" description="Fatty acid hydroxylase" evidence="6">
    <location>
        <begin position="93"/>
        <end position="229"/>
    </location>
</feature>
<dbReference type="GO" id="GO:0016020">
    <property type="term" value="C:membrane"/>
    <property type="evidence" value="ECO:0007669"/>
    <property type="project" value="UniProtKB-SubCell"/>
</dbReference>
<keyword evidence="4 5" id="KW-0472">Membrane</keyword>
<dbReference type="GO" id="GO:0005506">
    <property type="term" value="F:iron ion binding"/>
    <property type="evidence" value="ECO:0007669"/>
    <property type="project" value="InterPro"/>
</dbReference>
<evidence type="ECO:0000259" key="6">
    <source>
        <dbReference type="Pfam" id="PF04116"/>
    </source>
</evidence>
<dbReference type="InterPro" id="IPR050307">
    <property type="entry name" value="Sterol_Desaturase_Related"/>
</dbReference>
<evidence type="ECO:0000256" key="4">
    <source>
        <dbReference type="ARBA" id="ARBA00023136"/>
    </source>
</evidence>
<gene>
    <name evidence="7" type="ORF">MNBD_NITROSPINAE02-564</name>
</gene>
<dbReference type="PANTHER" id="PTHR11863">
    <property type="entry name" value="STEROL DESATURASE"/>
    <property type="match status" value="1"/>
</dbReference>
<evidence type="ECO:0000256" key="3">
    <source>
        <dbReference type="ARBA" id="ARBA00022989"/>
    </source>
</evidence>
<name>A0A3B1BZU8_9ZZZZ</name>
<feature type="transmembrane region" description="Helical" evidence="5">
    <location>
        <begin position="12"/>
        <end position="30"/>
    </location>
</feature>
<comment type="subcellular location">
    <subcellularLocation>
        <location evidence="1">Membrane</location>
    </subcellularLocation>
</comment>
<feature type="transmembrane region" description="Helical" evidence="5">
    <location>
        <begin position="146"/>
        <end position="166"/>
    </location>
</feature>
<accession>A0A3B1BZU8</accession>
<dbReference type="EMBL" id="UOGE01000027">
    <property type="protein sequence ID" value="VAX17833.1"/>
    <property type="molecule type" value="Genomic_DNA"/>
</dbReference>
<protein>
    <submittedName>
        <fullName evidence="7">Fatty acid hydroxylase family (Carotene hydroxylase/sterol desaturase)</fullName>
    </submittedName>
</protein>
<dbReference type="AlphaFoldDB" id="A0A3B1BZU8"/>